<protein>
    <submittedName>
        <fullName evidence="1">1960_t:CDS:1</fullName>
    </submittedName>
</protein>
<name>A0A9N9DZA2_9GLOM</name>
<sequence>PLRTLDNFISSDQNEELSLSVIMFRLWGFYYKSIQNAIMEAINNGTGVDTRCYLSNILPIRQQQSNPFIKFIPSFGIQQTPHQINDSLTWQKFEEGYHSDLEHGPDDLEVGIAFQNLPGAQFADGIIMTDPPLFIQDKLEAQSHRKEVTTYSPNILDKGLVEVEHKKVTDAYDGNHIFVFVTDAHARSDEKYEDNVVVITSETRSDFYGNILAQRKLYSIECC</sequence>
<comment type="caution">
    <text evidence="1">The sequence shown here is derived from an EMBL/GenBank/DDBJ whole genome shotgun (WGS) entry which is preliminary data.</text>
</comment>
<keyword evidence="2" id="KW-1185">Reference proteome</keyword>
<organism evidence="1 2">
    <name type="scientific">Paraglomus occultum</name>
    <dbReference type="NCBI Taxonomy" id="144539"/>
    <lineage>
        <taxon>Eukaryota</taxon>
        <taxon>Fungi</taxon>
        <taxon>Fungi incertae sedis</taxon>
        <taxon>Mucoromycota</taxon>
        <taxon>Glomeromycotina</taxon>
        <taxon>Glomeromycetes</taxon>
        <taxon>Paraglomerales</taxon>
        <taxon>Paraglomeraceae</taxon>
        <taxon>Paraglomus</taxon>
    </lineage>
</organism>
<dbReference type="EMBL" id="CAJVPJ010004605">
    <property type="protein sequence ID" value="CAG8653688.1"/>
    <property type="molecule type" value="Genomic_DNA"/>
</dbReference>
<dbReference type="OrthoDB" id="2142187at2759"/>
<reference evidence="1" key="1">
    <citation type="submission" date="2021-06" db="EMBL/GenBank/DDBJ databases">
        <authorList>
            <person name="Kallberg Y."/>
            <person name="Tangrot J."/>
            <person name="Rosling A."/>
        </authorList>
    </citation>
    <scope>NUCLEOTIDE SEQUENCE</scope>
    <source>
        <strain evidence="1">IA702</strain>
    </source>
</reference>
<dbReference type="AlphaFoldDB" id="A0A9N9DZA2"/>
<dbReference type="Proteomes" id="UP000789572">
    <property type="component" value="Unassembled WGS sequence"/>
</dbReference>
<accession>A0A9N9DZA2</accession>
<evidence type="ECO:0000313" key="2">
    <source>
        <dbReference type="Proteomes" id="UP000789572"/>
    </source>
</evidence>
<gene>
    <name evidence="1" type="ORF">POCULU_LOCUS10087</name>
</gene>
<feature type="non-terminal residue" evidence="1">
    <location>
        <position position="1"/>
    </location>
</feature>
<evidence type="ECO:0000313" key="1">
    <source>
        <dbReference type="EMBL" id="CAG8653688.1"/>
    </source>
</evidence>
<proteinExistence type="predicted"/>